<feature type="region of interest" description="Disordered" evidence="1">
    <location>
        <begin position="232"/>
        <end position="302"/>
    </location>
</feature>
<proteinExistence type="predicted"/>
<dbReference type="NCBIfam" id="TIGR04276">
    <property type="entry name" value="FxsC_Cterm"/>
    <property type="match status" value="1"/>
</dbReference>
<reference evidence="4" key="1">
    <citation type="submission" date="2015-11" db="EMBL/GenBank/DDBJ databases">
        <authorList>
            <person name="Varghese N."/>
        </authorList>
    </citation>
    <scope>NUCLEOTIDE SEQUENCE [LARGE SCALE GENOMIC DNA]</scope>
    <source>
        <strain evidence="4">DSM 45899</strain>
    </source>
</reference>
<gene>
    <name evidence="3" type="ORF">Ga0074812_11724</name>
</gene>
<dbReference type="PROSITE" id="PS50104">
    <property type="entry name" value="TIR"/>
    <property type="match status" value="1"/>
</dbReference>
<keyword evidence="4" id="KW-1185">Reference proteome</keyword>
<dbReference type="Gene3D" id="3.40.50.10140">
    <property type="entry name" value="Toll/interleukin-1 receptor homology (TIR) domain"/>
    <property type="match status" value="1"/>
</dbReference>
<sequence length="496" mass="55974">MHPERHQCPCGLVTRAATTGRETLVPAGVPEEEEPEAWPLYFFLSYARADGGDGPYLERFHQDLRAEVRLRVGASDASTVGFFDRRSIEPGQDWSAELGAALARCRTFVAMCSPTFFASVYCGREWTVFDGRLRAAAAGGQGSPAVLLPVIWTPLRDPPKVFLRLQYDHQELGTTYAQRGLRYLLQLDRNHDMYQEFLVALATRIVRLAHESPLPPHPEVIDFDQVPNMFQVRPLAGDGGEPSGASKEIGPSGSPGSAEPQQPPVDPEPKRELTPDPHQEPHRHRHRQPQPRPETQGGGPSRVTFVLASTSRDEIAVLREHLDFYGSDFDEWTPYRPLHDDRVCVLAQMVAARQGMTSAVTRLDDGVADLLERSTARNEIVILLVDMWAAKLDEFRLALTQYDRRNEPTSGVLVPFNPDDLETHENLQHLKETLASALRNNVMRRDRLFREEIRSREEFDRALIQIIVDSQARIFEHRRIFRAPKTARGLPRLAGP</sequence>
<evidence type="ECO:0000313" key="3">
    <source>
        <dbReference type="EMBL" id="CUU58115.1"/>
    </source>
</evidence>
<dbReference type="InterPro" id="IPR000157">
    <property type="entry name" value="TIR_dom"/>
</dbReference>
<dbReference type="Pfam" id="PF13676">
    <property type="entry name" value="TIR_2"/>
    <property type="match status" value="1"/>
</dbReference>
<evidence type="ECO:0000256" key="1">
    <source>
        <dbReference type="SAM" id="MobiDB-lite"/>
    </source>
</evidence>
<dbReference type="GO" id="GO:0007165">
    <property type="term" value="P:signal transduction"/>
    <property type="evidence" value="ECO:0007669"/>
    <property type="project" value="InterPro"/>
</dbReference>
<feature type="compositionally biased region" description="Basic and acidic residues" evidence="1">
    <location>
        <begin position="267"/>
        <end position="280"/>
    </location>
</feature>
<dbReference type="InterPro" id="IPR035897">
    <property type="entry name" value="Toll_tir_struct_dom_sf"/>
</dbReference>
<dbReference type="AlphaFoldDB" id="A0A0S4QRK7"/>
<name>A0A0S4QRK7_9ACTN</name>
<accession>A0A0S4QRK7</accession>
<feature type="domain" description="TIR" evidence="2">
    <location>
        <begin position="38"/>
        <end position="185"/>
    </location>
</feature>
<dbReference type="SUPFAM" id="SSF52200">
    <property type="entry name" value="Toll/Interleukin receptor TIR domain"/>
    <property type="match status" value="1"/>
</dbReference>
<protein>
    <submittedName>
        <fullName evidence="3">FxsC C-terminal domain-containing protein</fullName>
    </submittedName>
</protein>
<organism evidence="3 4">
    <name type="scientific">Parafrankia irregularis</name>
    <dbReference type="NCBI Taxonomy" id="795642"/>
    <lineage>
        <taxon>Bacteria</taxon>
        <taxon>Bacillati</taxon>
        <taxon>Actinomycetota</taxon>
        <taxon>Actinomycetes</taxon>
        <taxon>Frankiales</taxon>
        <taxon>Frankiaceae</taxon>
        <taxon>Parafrankia</taxon>
    </lineage>
</organism>
<dbReference type="InterPro" id="IPR047603">
    <property type="entry name" value="FxsC_N"/>
</dbReference>
<evidence type="ECO:0000259" key="2">
    <source>
        <dbReference type="PROSITE" id="PS50104"/>
    </source>
</evidence>
<dbReference type="EMBL" id="FAOZ01000017">
    <property type="protein sequence ID" value="CUU58115.1"/>
    <property type="molecule type" value="Genomic_DNA"/>
</dbReference>
<evidence type="ECO:0000313" key="4">
    <source>
        <dbReference type="Proteomes" id="UP000198802"/>
    </source>
</evidence>
<dbReference type="InterPro" id="IPR026367">
    <property type="entry name" value="FxsC_C"/>
</dbReference>
<dbReference type="Proteomes" id="UP000198802">
    <property type="component" value="Unassembled WGS sequence"/>
</dbReference>
<dbReference type="NCBIfam" id="NF040588">
    <property type="entry name" value="FxsC_Nterm"/>
    <property type="match status" value="1"/>
</dbReference>